<evidence type="ECO:0000259" key="3">
    <source>
        <dbReference type="Pfam" id="PF05267"/>
    </source>
</evidence>
<keyword evidence="5" id="KW-1185">Reference proteome</keyword>
<dbReference type="AlphaFoldDB" id="A0A1A9VN52"/>
<evidence type="ECO:0000313" key="5">
    <source>
        <dbReference type="Proteomes" id="UP000078200"/>
    </source>
</evidence>
<name>A0A1A9VN52_GLOAU</name>
<feature type="compositionally biased region" description="Low complexity" evidence="1">
    <location>
        <begin position="188"/>
        <end position="236"/>
    </location>
</feature>
<feature type="region of interest" description="Disordered" evidence="1">
    <location>
        <begin position="188"/>
        <end position="240"/>
    </location>
</feature>
<feature type="chain" id="PRO_5008399517" description="Protein TsetseEP domain-containing protein" evidence="2">
    <location>
        <begin position="22"/>
        <end position="268"/>
    </location>
</feature>
<dbReference type="Pfam" id="PF05267">
    <property type="entry name" value="DUF725"/>
    <property type="match status" value="1"/>
</dbReference>
<evidence type="ECO:0000256" key="1">
    <source>
        <dbReference type="SAM" id="MobiDB-lite"/>
    </source>
</evidence>
<sequence>MMASLCKSLLFLTAVVQLSLAAYPVVPFQPNVANLFLTAQDPAKSMLCFTDYITKSNEINEKYSKDYNQCLLDAKSEREKLEQETVAKKVQIVDRSSEVCERLNACNNRNNSMDTFKCHARTGAINSKDVYVISGNSSDYVSVIQEHYRIIDLRHEQCSKSAERTYVQASAVNYGQLQDCLEGKVPTTVLPPHTPTTNPTVSTAQSTTPTPSTSVPTSKSDISSTDESSTSATTTDGLDTRAMFIENSPRPKGPFQTGQFAKLLNFLK</sequence>
<reference evidence="4" key="1">
    <citation type="submission" date="2020-05" db="UniProtKB">
        <authorList>
            <consortium name="EnsemblMetazoa"/>
        </authorList>
    </citation>
    <scope>IDENTIFICATION</scope>
    <source>
        <strain evidence="4">TTRI</strain>
    </source>
</reference>
<evidence type="ECO:0000313" key="4">
    <source>
        <dbReference type="EnsemblMetazoa" id="GAUT042279-PA"/>
    </source>
</evidence>
<keyword evidence="2" id="KW-0732">Signal</keyword>
<evidence type="ECO:0000256" key="2">
    <source>
        <dbReference type="SAM" id="SignalP"/>
    </source>
</evidence>
<dbReference type="EnsemblMetazoa" id="GAUT042279-RA">
    <property type="protein sequence ID" value="GAUT042279-PA"/>
    <property type="gene ID" value="GAUT042279"/>
</dbReference>
<proteinExistence type="predicted"/>
<feature type="signal peptide" evidence="2">
    <location>
        <begin position="1"/>
        <end position="21"/>
    </location>
</feature>
<accession>A0A1A9VN52</accession>
<dbReference type="InterPro" id="IPR007931">
    <property type="entry name" value="TsetseEP"/>
</dbReference>
<protein>
    <recommendedName>
        <fullName evidence="3">Protein TsetseEP domain-containing protein</fullName>
    </recommendedName>
</protein>
<organism evidence="4 5">
    <name type="scientific">Glossina austeni</name>
    <name type="common">Savannah tsetse fly</name>
    <dbReference type="NCBI Taxonomy" id="7395"/>
    <lineage>
        <taxon>Eukaryota</taxon>
        <taxon>Metazoa</taxon>
        <taxon>Ecdysozoa</taxon>
        <taxon>Arthropoda</taxon>
        <taxon>Hexapoda</taxon>
        <taxon>Insecta</taxon>
        <taxon>Pterygota</taxon>
        <taxon>Neoptera</taxon>
        <taxon>Endopterygota</taxon>
        <taxon>Diptera</taxon>
        <taxon>Brachycera</taxon>
        <taxon>Muscomorpha</taxon>
        <taxon>Hippoboscoidea</taxon>
        <taxon>Glossinidae</taxon>
        <taxon>Glossina</taxon>
    </lineage>
</organism>
<feature type="domain" description="Protein TsetseEP" evidence="3">
    <location>
        <begin position="45"/>
        <end position="164"/>
    </location>
</feature>
<dbReference type="Proteomes" id="UP000078200">
    <property type="component" value="Unassembled WGS sequence"/>
</dbReference>
<dbReference type="VEuPathDB" id="VectorBase:GAUT042279"/>